<organism evidence="3 4">
    <name type="scientific">Orbilia brochopaga</name>
    <dbReference type="NCBI Taxonomy" id="3140254"/>
    <lineage>
        <taxon>Eukaryota</taxon>
        <taxon>Fungi</taxon>
        <taxon>Dikarya</taxon>
        <taxon>Ascomycota</taxon>
        <taxon>Pezizomycotina</taxon>
        <taxon>Orbiliomycetes</taxon>
        <taxon>Orbiliales</taxon>
        <taxon>Orbiliaceae</taxon>
        <taxon>Orbilia</taxon>
    </lineage>
</organism>
<feature type="region of interest" description="Disordered" evidence="1">
    <location>
        <begin position="1"/>
        <end position="21"/>
    </location>
</feature>
<evidence type="ECO:0008006" key="5">
    <source>
        <dbReference type="Google" id="ProtNLM"/>
    </source>
</evidence>
<accession>A0AAV9VFZ8</accession>
<evidence type="ECO:0000313" key="4">
    <source>
        <dbReference type="Proteomes" id="UP001375240"/>
    </source>
</evidence>
<reference evidence="3 4" key="1">
    <citation type="submission" date="2019-10" db="EMBL/GenBank/DDBJ databases">
        <authorList>
            <person name="Palmer J.M."/>
        </authorList>
    </citation>
    <scope>NUCLEOTIDE SEQUENCE [LARGE SCALE GENOMIC DNA]</scope>
    <source>
        <strain evidence="3 4">TWF696</strain>
    </source>
</reference>
<evidence type="ECO:0000313" key="3">
    <source>
        <dbReference type="EMBL" id="KAK6359677.1"/>
    </source>
</evidence>
<comment type="caution">
    <text evidence="3">The sequence shown here is derived from an EMBL/GenBank/DDBJ whole genome shotgun (WGS) entry which is preliminary data.</text>
</comment>
<keyword evidence="4" id="KW-1185">Reference proteome</keyword>
<keyword evidence="2" id="KW-1133">Transmembrane helix</keyword>
<keyword evidence="2" id="KW-0812">Transmembrane</keyword>
<evidence type="ECO:0000256" key="2">
    <source>
        <dbReference type="SAM" id="Phobius"/>
    </source>
</evidence>
<sequence length="491" mass="55165">MISPYTGIRTDKMQQVNTTPTPSITTLPIELRIRILEHLRDPPALLAALLSSRALHNAYRESSASIRAAVLVNATAVTSPHCMFLAYALLVFHDRSMVPLDDLRRFVGAYLRFTNPVGGVFSADAYEVVPWRKRMPDGMMALQDKLHECIFLWARMFCESQWRGTTVATSVETQRLAAGSGLDDGARICDGKGKGHAGYKYSKAICAPGIAQVAAVARAFYKYWLYCILCRGKFFRSEGVDNLGRPMCGRPDESTMMALVESMPIADFTVVLRGVALFVRDAVRPRYLEFVADAKNPVRVHPARYRISADILEQRDCQGIQALISRLGPLQLSEFLFTADRQHQWTIYCEEPDAIDECLWQPWITLDNERRKSHRPNRTCRMIKMQDSTSWEDPVGDEHVEDGGVEGLPKLILDPSMYTPWVSALAAYKELVSAYSRGLLISVCDGRVGRGRGGGIWSCQLRRWTNTTENLIILAIYMGAYLQALVLLLFV</sequence>
<name>A0AAV9VFZ8_9PEZI</name>
<feature type="transmembrane region" description="Helical" evidence="2">
    <location>
        <begin position="471"/>
        <end position="490"/>
    </location>
</feature>
<dbReference type="Proteomes" id="UP001375240">
    <property type="component" value="Unassembled WGS sequence"/>
</dbReference>
<evidence type="ECO:0000256" key="1">
    <source>
        <dbReference type="SAM" id="MobiDB-lite"/>
    </source>
</evidence>
<dbReference type="AlphaFoldDB" id="A0AAV9VFZ8"/>
<dbReference type="EMBL" id="JAVHNQ010000001">
    <property type="protein sequence ID" value="KAK6359677.1"/>
    <property type="molecule type" value="Genomic_DNA"/>
</dbReference>
<protein>
    <recommendedName>
        <fullName evidence="5">F-box domain-containing protein</fullName>
    </recommendedName>
</protein>
<keyword evidence="2" id="KW-0472">Membrane</keyword>
<gene>
    <name evidence="3" type="ORF">TWF696_000820</name>
</gene>
<proteinExistence type="predicted"/>